<gene>
    <name evidence="7" type="ORF">DFR50_103119</name>
</gene>
<feature type="transmembrane region" description="Helical" evidence="5">
    <location>
        <begin position="115"/>
        <end position="136"/>
    </location>
</feature>
<feature type="domain" description="NnrU" evidence="6">
    <location>
        <begin position="9"/>
        <end position="228"/>
    </location>
</feature>
<reference evidence="7 8" key="1">
    <citation type="submission" date="2018-06" db="EMBL/GenBank/DDBJ databases">
        <title>Genomic Encyclopedia of Type Strains, Phase IV (KMG-IV): sequencing the most valuable type-strain genomes for metagenomic binning, comparative biology and taxonomic classification.</title>
        <authorList>
            <person name="Goeker M."/>
        </authorList>
    </citation>
    <scope>NUCLEOTIDE SEQUENCE [LARGE SCALE GENOMIC DNA]</scope>
    <source>
        <strain evidence="7 8">DSM 24875</strain>
    </source>
</reference>
<proteinExistence type="predicted"/>
<dbReference type="RefSeq" id="WP_113887861.1">
    <property type="nucleotide sequence ID" value="NZ_QNRK01000003.1"/>
</dbReference>
<keyword evidence="8" id="KW-1185">Reference proteome</keyword>
<dbReference type="EMBL" id="QNRK01000003">
    <property type="protein sequence ID" value="RBP17234.1"/>
    <property type="molecule type" value="Genomic_DNA"/>
</dbReference>
<name>A0A366FRD0_9HYPH</name>
<dbReference type="Proteomes" id="UP000253529">
    <property type="component" value="Unassembled WGS sequence"/>
</dbReference>
<keyword evidence="4 5" id="KW-0472">Membrane</keyword>
<evidence type="ECO:0000313" key="7">
    <source>
        <dbReference type="EMBL" id="RBP17234.1"/>
    </source>
</evidence>
<dbReference type="GO" id="GO:0016020">
    <property type="term" value="C:membrane"/>
    <property type="evidence" value="ECO:0007669"/>
    <property type="project" value="UniProtKB-SubCell"/>
</dbReference>
<feature type="transmembrane region" description="Helical" evidence="5">
    <location>
        <begin position="43"/>
        <end position="61"/>
    </location>
</feature>
<dbReference type="Pfam" id="PF07298">
    <property type="entry name" value="NnrU"/>
    <property type="match status" value="1"/>
</dbReference>
<keyword evidence="2 5" id="KW-0812">Transmembrane</keyword>
<evidence type="ECO:0000256" key="1">
    <source>
        <dbReference type="ARBA" id="ARBA00004141"/>
    </source>
</evidence>
<sequence>MNPGGWAEFAAAWAAFLVSHALPARPAVRRRLTASLGEAGYQIVYGAVSVAAIAWLIAAAGRAPLVPLWSTEIWQMWLANLAAPLACLLVAFAVGAPNPLSFGGPAAGFDPSRPGVVGVARHPLLVALALWAGVHTLANGDLAHVLLFGGFGGFAVLGMRALDRRRRRELGEAEWARLSACASDWPLAALLAGRWRPQSPPNAARFVLGLALWLVLLALHPLVIGVSPLPPS</sequence>
<feature type="transmembrane region" description="Helical" evidence="5">
    <location>
        <begin position="203"/>
        <end position="224"/>
    </location>
</feature>
<evidence type="ECO:0000259" key="6">
    <source>
        <dbReference type="Pfam" id="PF07298"/>
    </source>
</evidence>
<dbReference type="AlphaFoldDB" id="A0A366FRD0"/>
<protein>
    <submittedName>
        <fullName evidence="7">Putative membrane protein</fullName>
    </submittedName>
</protein>
<keyword evidence="3 5" id="KW-1133">Transmembrane helix</keyword>
<evidence type="ECO:0000256" key="4">
    <source>
        <dbReference type="ARBA" id="ARBA00023136"/>
    </source>
</evidence>
<comment type="subcellular location">
    <subcellularLocation>
        <location evidence="1">Membrane</location>
        <topology evidence="1">Multi-pass membrane protein</topology>
    </subcellularLocation>
</comment>
<evidence type="ECO:0000313" key="8">
    <source>
        <dbReference type="Proteomes" id="UP000253529"/>
    </source>
</evidence>
<accession>A0A366FRD0</accession>
<comment type="caution">
    <text evidence="7">The sequence shown here is derived from an EMBL/GenBank/DDBJ whole genome shotgun (WGS) entry which is preliminary data.</text>
</comment>
<dbReference type="InterPro" id="IPR009915">
    <property type="entry name" value="NnrU_dom"/>
</dbReference>
<feature type="transmembrane region" description="Helical" evidence="5">
    <location>
        <begin position="142"/>
        <end position="162"/>
    </location>
</feature>
<evidence type="ECO:0000256" key="5">
    <source>
        <dbReference type="SAM" id="Phobius"/>
    </source>
</evidence>
<dbReference type="OrthoDB" id="7828645at2"/>
<evidence type="ECO:0000256" key="3">
    <source>
        <dbReference type="ARBA" id="ARBA00022989"/>
    </source>
</evidence>
<feature type="transmembrane region" description="Helical" evidence="5">
    <location>
        <begin position="73"/>
        <end position="94"/>
    </location>
</feature>
<organism evidence="7 8">
    <name type="scientific">Roseiarcus fermentans</name>
    <dbReference type="NCBI Taxonomy" id="1473586"/>
    <lineage>
        <taxon>Bacteria</taxon>
        <taxon>Pseudomonadati</taxon>
        <taxon>Pseudomonadota</taxon>
        <taxon>Alphaproteobacteria</taxon>
        <taxon>Hyphomicrobiales</taxon>
        <taxon>Roseiarcaceae</taxon>
        <taxon>Roseiarcus</taxon>
    </lineage>
</organism>
<evidence type="ECO:0000256" key="2">
    <source>
        <dbReference type="ARBA" id="ARBA00022692"/>
    </source>
</evidence>
<feature type="transmembrane region" description="Helical" evidence="5">
    <location>
        <begin position="6"/>
        <end position="22"/>
    </location>
</feature>